<dbReference type="AlphaFoldDB" id="A0A383AYT4"/>
<organism evidence="1">
    <name type="scientific">marine metagenome</name>
    <dbReference type="NCBI Taxonomy" id="408172"/>
    <lineage>
        <taxon>unclassified sequences</taxon>
        <taxon>metagenomes</taxon>
        <taxon>ecological metagenomes</taxon>
    </lineage>
</organism>
<sequence>MAAFQAGEVGKEEVHLFFTEMKMESAFRTDS</sequence>
<accession>A0A383AYT4</accession>
<reference evidence="1" key="1">
    <citation type="submission" date="2018-05" db="EMBL/GenBank/DDBJ databases">
        <authorList>
            <person name="Lanie J.A."/>
            <person name="Ng W.-L."/>
            <person name="Kazmierczak K.M."/>
            <person name="Andrzejewski T.M."/>
            <person name="Davidsen T.M."/>
            <person name="Wayne K.J."/>
            <person name="Tettelin H."/>
            <person name="Glass J.I."/>
            <person name="Rusch D."/>
            <person name="Podicherti R."/>
            <person name="Tsui H.-C.T."/>
            <person name="Winkler M.E."/>
        </authorList>
    </citation>
    <scope>NUCLEOTIDE SEQUENCE</scope>
</reference>
<dbReference type="EMBL" id="UINC01196125">
    <property type="protein sequence ID" value="SVE12997.1"/>
    <property type="molecule type" value="Genomic_DNA"/>
</dbReference>
<proteinExistence type="predicted"/>
<gene>
    <name evidence="1" type="ORF">METZ01_LOCUS465851</name>
</gene>
<name>A0A383AYT4_9ZZZZ</name>
<protein>
    <submittedName>
        <fullName evidence="1">Uncharacterized protein</fullName>
    </submittedName>
</protein>
<evidence type="ECO:0000313" key="1">
    <source>
        <dbReference type="EMBL" id="SVE12997.1"/>
    </source>
</evidence>